<dbReference type="Gene3D" id="1.10.3210.10">
    <property type="entry name" value="Hypothetical protein af1432"/>
    <property type="match status" value="1"/>
</dbReference>
<sequence length="154" mass="17365">MLGKLKRLARSITPHQANPEDNWASTLLTREEFSVYIQMDPRDREHGTRVARTLQADHPAADPELLAAAVLHDCGKSVRPYSVLERVLVGLVPYRFSEHIPAEGVKVRFAHPELGAEMLLQAGARTAVIELVRLHHHPESNPRAALLYQYDHLE</sequence>
<evidence type="ECO:0000313" key="2">
    <source>
        <dbReference type="EMBL" id="GGJ20818.1"/>
    </source>
</evidence>
<gene>
    <name evidence="2" type="ORF">GCM10008938_03810</name>
</gene>
<evidence type="ECO:0000259" key="1">
    <source>
        <dbReference type="Pfam" id="PF01966"/>
    </source>
</evidence>
<protein>
    <submittedName>
        <fullName evidence="2">Phosphohydrolase</fullName>
    </submittedName>
</protein>
<comment type="caution">
    <text evidence="2">The sequence shown here is derived from an EMBL/GenBank/DDBJ whole genome shotgun (WGS) entry which is preliminary data.</text>
</comment>
<reference evidence="3" key="1">
    <citation type="journal article" date="2019" name="Int. J. Syst. Evol. Microbiol.">
        <title>The Global Catalogue of Microorganisms (GCM) 10K type strain sequencing project: providing services to taxonomists for standard genome sequencing and annotation.</title>
        <authorList>
            <consortium name="The Broad Institute Genomics Platform"/>
            <consortium name="The Broad Institute Genome Sequencing Center for Infectious Disease"/>
            <person name="Wu L."/>
            <person name="Ma J."/>
        </authorList>
    </citation>
    <scope>NUCLEOTIDE SEQUENCE [LARGE SCALE GENOMIC DNA]</scope>
    <source>
        <strain evidence="3">JCM 14370</strain>
    </source>
</reference>
<name>A0ABQ2CY11_9DEIO</name>
<dbReference type="InterPro" id="IPR006674">
    <property type="entry name" value="HD_domain"/>
</dbReference>
<dbReference type="Proteomes" id="UP000632222">
    <property type="component" value="Unassembled WGS sequence"/>
</dbReference>
<dbReference type="Pfam" id="PF01966">
    <property type="entry name" value="HD"/>
    <property type="match status" value="1"/>
</dbReference>
<dbReference type="SUPFAM" id="SSF109604">
    <property type="entry name" value="HD-domain/PDEase-like"/>
    <property type="match status" value="1"/>
</dbReference>
<evidence type="ECO:0000313" key="3">
    <source>
        <dbReference type="Proteomes" id="UP000632222"/>
    </source>
</evidence>
<proteinExistence type="predicted"/>
<dbReference type="EMBL" id="BMOD01000001">
    <property type="protein sequence ID" value="GGJ20818.1"/>
    <property type="molecule type" value="Genomic_DNA"/>
</dbReference>
<keyword evidence="3" id="KW-1185">Reference proteome</keyword>
<feature type="domain" description="HD" evidence="1">
    <location>
        <begin position="50"/>
        <end position="152"/>
    </location>
</feature>
<organism evidence="2 3">
    <name type="scientific">Deinococcus roseus</name>
    <dbReference type="NCBI Taxonomy" id="392414"/>
    <lineage>
        <taxon>Bacteria</taxon>
        <taxon>Thermotogati</taxon>
        <taxon>Deinococcota</taxon>
        <taxon>Deinococci</taxon>
        <taxon>Deinococcales</taxon>
        <taxon>Deinococcaceae</taxon>
        <taxon>Deinococcus</taxon>
    </lineage>
</organism>
<accession>A0ABQ2CY11</accession>